<proteinExistence type="predicted"/>
<dbReference type="SMART" id="SM01041">
    <property type="entry name" value="BRO1"/>
    <property type="match status" value="1"/>
</dbReference>
<reference evidence="2 3" key="1">
    <citation type="submission" date="2021-04" db="EMBL/GenBank/DDBJ databases">
        <authorList>
            <person name="Bliznina A."/>
        </authorList>
    </citation>
    <scope>NUCLEOTIDE SEQUENCE [LARGE SCALE GENOMIC DNA]</scope>
</reference>
<gene>
    <name evidence="2" type="ORF">OKIOD_LOCUS518</name>
</gene>
<dbReference type="PANTHER" id="PTHR23030:SF30">
    <property type="entry name" value="TYROSINE-PROTEIN PHOSPHATASE NON-RECEPTOR TYPE 23"/>
    <property type="match status" value="1"/>
</dbReference>
<dbReference type="PROSITE" id="PS51180">
    <property type="entry name" value="BRO1"/>
    <property type="match status" value="1"/>
</dbReference>
<dbReference type="InterPro" id="IPR004328">
    <property type="entry name" value="BRO1_dom"/>
</dbReference>
<evidence type="ECO:0000259" key="1">
    <source>
        <dbReference type="PROSITE" id="PS51180"/>
    </source>
</evidence>
<dbReference type="PANTHER" id="PTHR23030">
    <property type="entry name" value="PCD6 INTERACTING PROTEIN-RELATED"/>
    <property type="match status" value="1"/>
</dbReference>
<dbReference type="EMBL" id="OU015568">
    <property type="protein sequence ID" value="CAG5078328.1"/>
    <property type="molecule type" value="Genomic_DNA"/>
</dbReference>
<sequence>MVFELEIKKSENIPKLYDVLFSSLKWKVEEDLASQMAVEFTALRNSAINSKLPKTALLDNLKSYHDQLILLGGKIKFTPEACHVKFKWFCSYTARGEDKSDRELCDIEWEFANVLFNIAILHYLQGKRKSKDNDRSEALKFFREAAGIVEYLKDHQTKGMNRRTNDLQEHALELIFNAFIGFAQIEVAKKAAEDGKKNELVARLYEGAKRQFNDSGIMTSAKALKQYLSSHYKYCEAMVNYHMALHEEDDPQWLREAELRLTVARDNLGTLLKNYPELHDENEKVELAYKRVNSARAATGEPPEFEKNNLVQVKPELIAKAIDYNKRCFSQNSDGIFDVDSTRDRPDPIQENTSCWKSLCCCFSRVDDEPKNFETQAAQI</sequence>
<evidence type="ECO:0000313" key="2">
    <source>
        <dbReference type="EMBL" id="CAG5078328.1"/>
    </source>
</evidence>
<name>A0ABN7RQX9_OIKDI</name>
<accession>A0ABN7RQX9</accession>
<evidence type="ECO:0000313" key="3">
    <source>
        <dbReference type="Proteomes" id="UP001158576"/>
    </source>
</evidence>
<dbReference type="Pfam" id="PF03097">
    <property type="entry name" value="BRO1"/>
    <property type="match status" value="1"/>
</dbReference>
<dbReference type="Gene3D" id="1.25.40.280">
    <property type="entry name" value="alix/aip1 like domains"/>
    <property type="match status" value="1"/>
</dbReference>
<protein>
    <submittedName>
        <fullName evidence="2">Oidioi.mRNA.OKI2018_I69.PAR.g8960.t1.cds</fullName>
    </submittedName>
</protein>
<dbReference type="InterPro" id="IPR038499">
    <property type="entry name" value="BRO1_sf"/>
</dbReference>
<feature type="domain" description="BRO1" evidence="1">
    <location>
        <begin position="1"/>
        <end position="380"/>
    </location>
</feature>
<organism evidence="2 3">
    <name type="scientific">Oikopleura dioica</name>
    <name type="common">Tunicate</name>
    <dbReference type="NCBI Taxonomy" id="34765"/>
    <lineage>
        <taxon>Eukaryota</taxon>
        <taxon>Metazoa</taxon>
        <taxon>Chordata</taxon>
        <taxon>Tunicata</taxon>
        <taxon>Appendicularia</taxon>
        <taxon>Copelata</taxon>
        <taxon>Oikopleuridae</taxon>
        <taxon>Oikopleura</taxon>
    </lineage>
</organism>
<keyword evidence="3" id="KW-1185">Reference proteome</keyword>
<dbReference type="Proteomes" id="UP001158576">
    <property type="component" value="Chromosome PAR"/>
</dbReference>